<dbReference type="PANTHER" id="PTHR46382:SF1">
    <property type="entry name" value="PHOSPHATIDATE CYTIDYLYLTRANSFERASE"/>
    <property type="match status" value="1"/>
</dbReference>
<keyword evidence="8" id="KW-1003">Cell membrane</keyword>
<evidence type="ECO:0000256" key="16">
    <source>
        <dbReference type="ARBA" id="ARBA00023209"/>
    </source>
</evidence>
<evidence type="ECO:0000313" key="23">
    <source>
        <dbReference type="Proteomes" id="UP000243105"/>
    </source>
</evidence>
<keyword evidence="10 18" id="KW-0808">Transferase</keyword>
<evidence type="ECO:0000313" key="21">
    <source>
        <dbReference type="EMBL" id="CUT05849.1"/>
    </source>
</evidence>
<evidence type="ECO:0000256" key="8">
    <source>
        <dbReference type="ARBA" id="ARBA00022475"/>
    </source>
</evidence>
<evidence type="ECO:0000256" key="19">
    <source>
        <dbReference type="SAM" id="Phobius"/>
    </source>
</evidence>
<proteinExistence type="inferred from homology"/>
<evidence type="ECO:0000256" key="1">
    <source>
        <dbReference type="ARBA" id="ARBA00001698"/>
    </source>
</evidence>
<name>A0A656D2S2_KRYT1</name>
<evidence type="ECO:0000256" key="15">
    <source>
        <dbReference type="ARBA" id="ARBA00023136"/>
    </source>
</evidence>
<comment type="similarity">
    <text evidence="5 18">Belongs to the CDS family.</text>
</comment>
<comment type="subcellular location">
    <subcellularLocation>
        <location evidence="2">Cell membrane</location>
        <topology evidence="2">Multi-pass membrane protein</topology>
    </subcellularLocation>
</comment>
<dbReference type="EMBL" id="CZVV01000011">
    <property type="protein sequence ID" value="CUS97738.1"/>
    <property type="molecule type" value="Genomic_DNA"/>
</dbReference>
<keyword evidence="22" id="KW-1185">Reference proteome</keyword>
<keyword evidence="9" id="KW-0444">Lipid biosynthesis</keyword>
<organism evidence="21 22">
    <name type="scientific">Kryptobacter tengchongensis</name>
    <dbReference type="NCBI Taxonomy" id="1643429"/>
    <lineage>
        <taxon>Bacteria</taxon>
        <taxon>Pseudomonadati</taxon>
        <taxon>Candidatus Kryptoniota</taxon>
        <taxon>Candidatus Kryptobacter</taxon>
    </lineage>
</organism>
<evidence type="ECO:0000256" key="9">
    <source>
        <dbReference type="ARBA" id="ARBA00022516"/>
    </source>
</evidence>
<feature type="transmembrane region" description="Helical" evidence="19">
    <location>
        <begin position="5"/>
        <end position="23"/>
    </location>
</feature>
<comment type="catalytic activity">
    <reaction evidence="1 18">
        <text>a 1,2-diacyl-sn-glycero-3-phosphate + CTP + H(+) = a CDP-1,2-diacyl-sn-glycerol + diphosphate</text>
        <dbReference type="Rhea" id="RHEA:16229"/>
        <dbReference type="ChEBI" id="CHEBI:15378"/>
        <dbReference type="ChEBI" id="CHEBI:33019"/>
        <dbReference type="ChEBI" id="CHEBI:37563"/>
        <dbReference type="ChEBI" id="CHEBI:58332"/>
        <dbReference type="ChEBI" id="CHEBI:58608"/>
        <dbReference type="EC" id="2.7.7.41"/>
    </reaction>
</comment>
<sequence>MSNLAIRVLVAIVGIPLILLVTYYGKLPFLIFVSIISVLATYEYYELVKRKKSSPLVLIGVISILFIDLIFYFGKIQYLTMFLILIVLLTGLIELFRKPMSFEWSAISNLAITLFPIFYIGLSLGTLIGLREMKGFNYFKAGVFVISIFAIIWICDTAAYFVGRSLGKRKLYERVSPKKTVEGFIGGLIFAFLSSLLARYLVLDFLTEFDSAVIAVIVGIFGQLGDLVESLMKRDAGVKDSSSIIPGHGGVFDRFDSLIYVAPLVYLYFVIFK</sequence>
<protein>
    <recommendedName>
        <fullName evidence="7 18">Phosphatidate cytidylyltransferase</fullName>
        <ecNumber evidence="6 18">2.7.7.41</ecNumber>
    </recommendedName>
</protein>
<evidence type="ECO:0000313" key="22">
    <source>
        <dbReference type="Proteomes" id="UP000243065"/>
    </source>
</evidence>
<evidence type="ECO:0000256" key="5">
    <source>
        <dbReference type="ARBA" id="ARBA00010185"/>
    </source>
</evidence>
<evidence type="ECO:0000256" key="6">
    <source>
        <dbReference type="ARBA" id="ARBA00012487"/>
    </source>
</evidence>
<feature type="transmembrane region" description="Helical" evidence="19">
    <location>
        <begin position="79"/>
        <end position="96"/>
    </location>
</feature>
<dbReference type="GO" id="GO:0005886">
    <property type="term" value="C:plasma membrane"/>
    <property type="evidence" value="ECO:0007669"/>
    <property type="project" value="UniProtKB-SubCell"/>
</dbReference>
<keyword evidence="12 18" id="KW-0548">Nucleotidyltransferase</keyword>
<evidence type="ECO:0000256" key="4">
    <source>
        <dbReference type="ARBA" id="ARBA00005189"/>
    </source>
</evidence>
<evidence type="ECO:0000256" key="10">
    <source>
        <dbReference type="ARBA" id="ARBA00022679"/>
    </source>
</evidence>
<keyword evidence="14" id="KW-0443">Lipid metabolism</keyword>
<dbReference type="PANTHER" id="PTHR46382">
    <property type="entry name" value="PHOSPHATIDATE CYTIDYLYLTRANSFERASE"/>
    <property type="match status" value="1"/>
</dbReference>
<dbReference type="Proteomes" id="UP000243105">
    <property type="component" value="Unassembled WGS sequence"/>
</dbReference>
<evidence type="ECO:0000256" key="2">
    <source>
        <dbReference type="ARBA" id="ARBA00004651"/>
    </source>
</evidence>
<keyword evidence="17" id="KW-1208">Phospholipid metabolism</keyword>
<evidence type="ECO:0000256" key="3">
    <source>
        <dbReference type="ARBA" id="ARBA00005119"/>
    </source>
</evidence>
<dbReference type="Pfam" id="PF01148">
    <property type="entry name" value="CTP_transf_1"/>
    <property type="match status" value="1"/>
</dbReference>
<keyword evidence="13 19" id="KW-1133">Transmembrane helix</keyword>
<keyword evidence="16" id="KW-0594">Phospholipid biosynthesis</keyword>
<dbReference type="InterPro" id="IPR000374">
    <property type="entry name" value="PC_trans"/>
</dbReference>
<evidence type="ECO:0000256" key="11">
    <source>
        <dbReference type="ARBA" id="ARBA00022692"/>
    </source>
</evidence>
<dbReference type="OrthoDB" id="9799199at2"/>
<dbReference type="UniPathway" id="UPA00557">
    <property type="reaction ID" value="UER00614"/>
</dbReference>
<evidence type="ECO:0000256" key="13">
    <source>
        <dbReference type="ARBA" id="ARBA00022989"/>
    </source>
</evidence>
<accession>A0A656D2S2</accession>
<evidence type="ECO:0000256" key="12">
    <source>
        <dbReference type="ARBA" id="ARBA00022695"/>
    </source>
</evidence>
<dbReference type="Proteomes" id="UP000243065">
    <property type="component" value="Unassembled WGS sequence"/>
</dbReference>
<dbReference type="GO" id="GO:0004605">
    <property type="term" value="F:phosphatidate cytidylyltransferase activity"/>
    <property type="evidence" value="ECO:0007669"/>
    <property type="project" value="UniProtKB-EC"/>
</dbReference>
<evidence type="ECO:0000313" key="20">
    <source>
        <dbReference type="EMBL" id="CUS97738.1"/>
    </source>
</evidence>
<evidence type="ECO:0000256" key="17">
    <source>
        <dbReference type="ARBA" id="ARBA00023264"/>
    </source>
</evidence>
<gene>
    <name evidence="21" type="ORF">JGI24_01776</name>
    <name evidence="20" type="ORF">JGI25_00311</name>
</gene>
<feature type="transmembrane region" description="Helical" evidence="19">
    <location>
        <begin position="142"/>
        <end position="162"/>
    </location>
</feature>
<keyword evidence="11 18" id="KW-0812">Transmembrane</keyword>
<evidence type="ECO:0000256" key="7">
    <source>
        <dbReference type="ARBA" id="ARBA00019373"/>
    </source>
</evidence>
<feature type="transmembrane region" description="Helical" evidence="19">
    <location>
        <begin position="29"/>
        <end position="48"/>
    </location>
</feature>
<dbReference type="GO" id="GO:0016024">
    <property type="term" value="P:CDP-diacylglycerol biosynthetic process"/>
    <property type="evidence" value="ECO:0007669"/>
    <property type="project" value="UniProtKB-UniPathway"/>
</dbReference>
<reference evidence="22 23" key="1">
    <citation type="submission" date="2015-11" db="EMBL/GenBank/DDBJ databases">
        <authorList>
            <person name="Varghese N."/>
        </authorList>
    </citation>
    <scope>NUCLEOTIDE SEQUENCE [LARGE SCALE GENOMIC DNA]</scope>
    <source>
        <strain evidence="21 22">JGI-24</strain>
        <strain evidence="20 23">JGI-25</strain>
    </source>
</reference>
<dbReference type="AlphaFoldDB" id="A0A656D2S2"/>
<feature type="transmembrane region" description="Helical" evidence="19">
    <location>
        <begin position="108"/>
        <end position="130"/>
    </location>
</feature>
<dbReference type="RefSeq" id="WP_072151002.1">
    <property type="nucleotide sequence ID" value="NZ_CZVH01000014.1"/>
</dbReference>
<dbReference type="PROSITE" id="PS01315">
    <property type="entry name" value="CDS"/>
    <property type="match status" value="1"/>
</dbReference>
<feature type="transmembrane region" description="Helical" evidence="19">
    <location>
        <begin position="55"/>
        <end position="73"/>
    </location>
</feature>
<dbReference type="EC" id="2.7.7.41" evidence="6 18"/>
<evidence type="ECO:0000256" key="18">
    <source>
        <dbReference type="RuleBase" id="RU003938"/>
    </source>
</evidence>
<evidence type="ECO:0000256" key="14">
    <source>
        <dbReference type="ARBA" id="ARBA00023098"/>
    </source>
</evidence>
<keyword evidence="15 19" id="KW-0472">Membrane</keyword>
<feature type="transmembrane region" description="Helical" evidence="19">
    <location>
        <begin position="183"/>
        <end position="203"/>
    </location>
</feature>
<comment type="pathway">
    <text evidence="4">Lipid metabolism.</text>
</comment>
<dbReference type="EMBL" id="CZVU01000143">
    <property type="protein sequence ID" value="CUT05849.1"/>
    <property type="molecule type" value="Genomic_DNA"/>
</dbReference>
<comment type="pathway">
    <text evidence="3 18">Phospholipid metabolism; CDP-diacylglycerol biosynthesis; CDP-diacylglycerol from sn-glycerol 3-phosphate: step 3/3.</text>
</comment>